<gene>
    <name evidence="1" type="ORF">MJO28_010763</name>
</gene>
<name>A0ACC0E8L9_9BASI</name>
<organism evidence="1 2">
    <name type="scientific">Puccinia striiformis f. sp. tritici</name>
    <dbReference type="NCBI Taxonomy" id="168172"/>
    <lineage>
        <taxon>Eukaryota</taxon>
        <taxon>Fungi</taxon>
        <taxon>Dikarya</taxon>
        <taxon>Basidiomycota</taxon>
        <taxon>Pucciniomycotina</taxon>
        <taxon>Pucciniomycetes</taxon>
        <taxon>Pucciniales</taxon>
        <taxon>Pucciniaceae</taxon>
        <taxon>Puccinia</taxon>
    </lineage>
</organism>
<reference evidence="2" key="2">
    <citation type="journal article" date="2018" name="Mol. Plant Microbe Interact.">
        <title>Genome sequence resources for the wheat stripe rust pathogen (Puccinia striiformis f. sp. tritici) and the barley stripe rust pathogen (Puccinia striiformis f. sp. hordei).</title>
        <authorList>
            <person name="Xia C."/>
            <person name="Wang M."/>
            <person name="Yin C."/>
            <person name="Cornejo O.E."/>
            <person name="Hulbert S.H."/>
            <person name="Chen X."/>
        </authorList>
    </citation>
    <scope>NUCLEOTIDE SEQUENCE [LARGE SCALE GENOMIC DNA]</scope>
    <source>
        <strain evidence="2">93-210</strain>
    </source>
</reference>
<proteinExistence type="predicted"/>
<reference evidence="1 2" key="3">
    <citation type="journal article" date="2022" name="Microbiol. Spectr.">
        <title>Folding features and dynamics of 3D genome architecture in plant fungal pathogens.</title>
        <authorList>
            <person name="Xia C."/>
        </authorList>
    </citation>
    <scope>NUCLEOTIDE SEQUENCE [LARGE SCALE GENOMIC DNA]</scope>
    <source>
        <strain evidence="1 2">93-210</strain>
    </source>
</reference>
<dbReference type="Proteomes" id="UP001060170">
    <property type="component" value="Chromosome 10"/>
</dbReference>
<keyword evidence="2" id="KW-1185">Reference proteome</keyword>
<dbReference type="EMBL" id="CM045874">
    <property type="protein sequence ID" value="KAI7945068.1"/>
    <property type="molecule type" value="Genomic_DNA"/>
</dbReference>
<accession>A0ACC0E8L9</accession>
<sequence>MAGSPTVFTTSPQEMTSAITSAPGKQHDAVPAGAPGHPSVDMARKMFEHLDSIHRLQSDIASQHQALENVDLGVEAHFKSKRTETSRGYSSYNVRHAQHHSGISGLQDPGASSENVRQQFLNRQTAVNGLMIKLSDLSVALNGIHALGVDDTHGRSSSSQKSE</sequence>
<protein>
    <submittedName>
        <fullName evidence="1">Uncharacterized protein</fullName>
    </submittedName>
</protein>
<evidence type="ECO:0000313" key="1">
    <source>
        <dbReference type="EMBL" id="KAI7945068.1"/>
    </source>
</evidence>
<reference evidence="2" key="1">
    <citation type="journal article" date="2018" name="BMC Genomics">
        <title>Genomic insights into host adaptation between the wheat stripe rust pathogen (Puccinia striiformis f. sp. tritici) and the barley stripe rust pathogen (Puccinia striiformis f. sp. hordei).</title>
        <authorList>
            <person name="Xia C."/>
            <person name="Wang M."/>
            <person name="Yin C."/>
            <person name="Cornejo O.E."/>
            <person name="Hulbert S.H."/>
            <person name="Chen X."/>
        </authorList>
    </citation>
    <scope>NUCLEOTIDE SEQUENCE [LARGE SCALE GENOMIC DNA]</scope>
    <source>
        <strain evidence="2">93-210</strain>
    </source>
</reference>
<comment type="caution">
    <text evidence="1">The sequence shown here is derived from an EMBL/GenBank/DDBJ whole genome shotgun (WGS) entry which is preliminary data.</text>
</comment>
<evidence type="ECO:0000313" key="2">
    <source>
        <dbReference type="Proteomes" id="UP001060170"/>
    </source>
</evidence>